<proteinExistence type="inferred from homology"/>
<evidence type="ECO:0000259" key="5">
    <source>
        <dbReference type="Pfam" id="PF00850"/>
    </source>
</evidence>
<reference evidence="6 7" key="1">
    <citation type="submission" date="2019-06" db="EMBL/GenBank/DDBJ databases">
        <title>Sequencing the genomes of 1000 actinobacteria strains.</title>
        <authorList>
            <person name="Klenk H.-P."/>
        </authorList>
    </citation>
    <scope>NUCLEOTIDE SEQUENCE [LARGE SCALE GENOMIC DNA]</scope>
    <source>
        <strain evidence="6 7">DSM 8251</strain>
    </source>
</reference>
<evidence type="ECO:0000256" key="3">
    <source>
        <dbReference type="ARBA" id="ARBA00020218"/>
    </source>
</evidence>
<dbReference type="AlphaFoldDB" id="A0A542ZCQ8"/>
<organism evidence="6 7">
    <name type="scientific">Propioniferax innocua</name>
    <dbReference type="NCBI Taxonomy" id="1753"/>
    <lineage>
        <taxon>Bacteria</taxon>
        <taxon>Bacillati</taxon>
        <taxon>Actinomycetota</taxon>
        <taxon>Actinomycetes</taxon>
        <taxon>Propionibacteriales</taxon>
        <taxon>Propionibacteriaceae</taxon>
        <taxon>Propioniferax</taxon>
    </lineage>
</organism>
<accession>A0A542ZCQ8</accession>
<gene>
    <name evidence="6" type="ORF">FB460_1951</name>
</gene>
<dbReference type="InterPro" id="IPR023696">
    <property type="entry name" value="Ureohydrolase_dom_sf"/>
</dbReference>
<comment type="pathway">
    <text evidence="1">Ketone degradation; acetoin degradation.</text>
</comment>
<dbReference type="PANTHER" id="PTHR10625:SF10">
    <property type="entry name" value="HISTONE DEACETYLASE HDAC1"/>
    <property type="match status" value="1"/>
</dbReference>
<dbReference type="RefSeq" id="WP_142093923.1">
    <property type="nucleotide sequence ID" value="NZ_BAAAMD010000004.1"/>
</dbReference>
<dbReference type="Pfam" id="PF00850">
    <property type="entry name" value="Hist_deacetyl"/>
    <property type="match status" value="1"/>
</dbReference>
<dbReference type="GO" id="GO:0040029">
    <property type="term" value="P:epigenetic regulation of gene expression"/>
    <property type="evidence" value="ECO:0007669"/>
    <property type="project" value="TreeGrafter"/>
</dbReference>
<feature type="domain" description="Histone deacetylase" evidence="5">
    <location>
        <begin position="20"/>
        <end position="308"/>
    </location>
</feature>
<protein>
    <recommendedName>
        <fullName evidence="3">Acetoin utilization protein AcuC</fullName>
    </recommendedName>
</protein>
<dbReference type="PRINTS" id="PR01270">
    <property type="entry name" value="HDASUPER"/>
</dbReference>
<evidence type="ECO:0000256" key="4">
    <source>
        <dbReference type="ARBA" id="ARBA00022627"/>
    </source>
</evidence>
<dbReference type="EMBL" id="VFOR01000002">
    <property type="protein sequence ID" value="TQL58098.1"/>
    <property type="molecule type" value="Genomic_DNA"/>
</dbReference>
<name>A0A542ZCQ8_9ACTN</name>
<comment type="caution">
    <text evidence="6">The sequence shown here is derived from an EMBL/GenBank/DDBJ whole genome shotgun (WGS) entry which is preliminary data.</text>
</comment>
<comment type="similarity">
    <text evidence="2">Belongs to the histone deacetylase family.</text>
</comment>
<keyword evidence="4" id="KW-0006">Acetoin catabolism</keyword>
<dbReference type="PANTHER" id="PTHR10625">
    <property type="entry name" value="HISTONE DEACETYLASE HDAC1-RELATED"/>
    <property type="match status" value="1"/>
</dbReference>
<dbReference type="GO" id="GO:0045150">
    <property type="term" value="P:acetoin catabolic process"/>
    <property type="evidence" value="ECO:0007669"/>
    <property type="project" value="UniProtKB-UniPathway"/>
</dbReference>
<dbReference type="InterPro" id="IPR000286">
    <property type="entry name" value="HDACs"/>
</dbReference>
<dbReference type="InterPro" id="IPR023801">
    <property type="entry name" value="His_deacetylse_dom"/>
</dbReference>
<dbReference type="InterPro" id="IPR003085">
    <property type="entry name" value="AcuC"/>
</dbReference>
<dbReference type="InterPro" id="IPR037138">
    <property type="entry name" value="His_deacetylse_dom_sf"/>
</dbReference>
<dbReference type="GO" id="GO:0004407">
    <property type="term" value="F:histone deacetylase activity"/>
    <property type="evidence" value="ECO:0007669"/>
    <property type="project" value="TreeGrafter"/>
</dbReference>
<dbReference type="Proteomes" id="UP000316196">
    <property type="component" value="Unassembled WGS sequence"/>
</dbReference>
<dbReference type="CDD" id="cd09994">
    <property type="entry name" value="HDAC_AcuC_like"/>
    <property type="match status" value="1"/>
</dbReference>
<keyword evidence="7" id="KW-1185">Reference proteome</keyword>
<dbReference type="UniPathway" id="UPA00040"/>
<evidence type="ECO:0000313" key="7">
    <source>
        <dbReference type="Proteomes" id="UP000316196"/>
    </source>
</evidence>
<dbReference type="Gene3D" id="3.40.800.20">
    <property type="entry name" value="Histone deacetylase domain"/>
    <property type="match status" value="1"/>
</dbReference>
<dbReference type="OrthoDB" id="9808367at2"/>
<sequence length="383" mass="40866">MKPHLVHGEGLAEYSFGAEHPMGPHRVRAAVELARCLGVLDAFEIVPPGEADDALLELVHEPEYIDAVKRERLSVQHGIGTEDNPIFEGMHQVSSRICAATVTAAELVWSGRTDRAVNIAGGLHHAMPGAASGFCVYNDAAVAIAWLKERGAERIAYLDIDAHHGDGVQQMFYDDPSVMTVSIHESPIHLFPGTGFATETGGSGARGSAVNIALPAITEDADWLRAFGAVVPDVLEAFAPEIIITQHGCDAHRLDPLTDLRLSLDGLAESYRLVADLADAHACGRWVAIGGGGYSREVVGRAWAHLLGVVAGQPIDPATPTPQEWREMYVAKFGGTAPTGMGDGCSTEHDTIDFGFNPASRLDQAIIATRRAVYPELGMDPGF</sequence>
<dbReference type="SUPFAM" id="SSF52768">
    <property type="entry name" value="Arginase/deacetylase"/>
    <property type="match status" value="1"/>
</dbReference>
<evidence type="ECO:0000256" key="2">
    <source>
        <dbReference type="ARBA" id="ARBA00005947"/>
    </source>
</evidence>
<evidence type="ECO:0000313" key="6">
    <source>
        <dbReference type="EMBL" id="TQL58098.1"/>
    </source>
</evidence>
<evidence type="ECO:0000256" key="1">
    <source>
        <dbReference type="ARBA" id="ARBA00005101"/>
    </source>
</evidence>